<gene>
    <name evidence="3" type="ORF">AAHA92_16644</name>
</gene>
<evidence type="ECO:0000256" key="1">
    <source>
        <dbReference type="SAM" id="MobiDB-lite"/>
    </source>
</evidence>
<feature type="region of interest" description="Disordered" evidence="1">
    <location>
        <begin position="1"/>
        <end position="36"/>
    </location>
</feature>
<reference evidence="3 4" key="1">
    <citation type="submission" date="2024-06" db="EMBL/GenBank/DDBJ databases">
        <title>A chromosome level genome sequence of Diviner's sage (Salvia divinorum).</title>
        <authorList>
            <person name="Ford S.A."/>
            <person name="Ro D.-K."/>
            <person name="Ness R.W."/>
            <person name="Phillips M.A."/>
        </authorList>
    </citation>
    <scope>NUCLEOTIDE SEQUENCE [LARGE SCALE GENOMIC DNA]</scope>
    <source>
        <strain evidence="3">SAF-2024a</strain>
        <tissue evidence="3">Leaf</tissue>
    </source>
</reference>
<keyword evidence="4" id="KW-1185">Reference proteome</keyword>
<evidence type="ECO:0000313" key="3">
    <source>
        <dbReference type="EMBL" id="KAL1548408.1"/>
    </source>
</evidence>
<feature type="domain" description="Splicing factor cactin central" evidence="2">
    <location>
        <begin position="129"/>
        <end position="205"/>
    </location>
</feature>
<evidence type="ECO:0000259" key="2">
    <source>
        <dbReference type="Pfam" id="PF10312"/>
    </source>
</evidence>
<feature type="compositionally biased region" description="Low complexity" evidence="1">
    <location>
        <begin position="8"/>
        <end position="17"/>
    </location>
</feature>
<dbReference type="PANTHER" id="PTHR21737">
    <property type="entry name" value="POLYGLUTAMINE BINDING PROTEIN 1/MARVEL MEMBRANE-ASSOCIATING DOMAIN CONTAINING 3"/>
    <property type="match status" value="1"/>
</dbReference>
<name>A0ABD1GZD7_SALDI</name>
<feature type="compositionally biased region" description="Basic residues" evidence="1">
    <location>
        <begin position="21"/>
        <end position="31"/>
    </location>
</feature>
<evidence type="ECO:0000313" key="4">
    <source>
        <dbReference type="Proteomes" id="UP001567538"/>
    </source>
</evidence>
<dbReference type="Proteomes" id="UP001567538">
    <property type="component" value="Unassembled WGS sequence"/>
</dbReference>
<dbReference type="AlphaFoldDB" id="A0ABD1GZD7"/>
<sequence>MPRRCYSDDSSSESPSDSNRRSSRRRRHSDKRKITEDEITDYLAKKAQKKALKVAKKLKLQSKDVSGYSNDSNPFGDSNLSEKFVWRKKIEKDVSQGVPLDDFSLKAEKKRQRERKVRLLLLSWSVLGADFQDWEKKEEEFHFDQSKIRSEIRSREGRIKPIDILTKHLDHSDDFEIDINEPYMVFKGLTVKEMEELHNDIKMHLD</sequence>
<protein>
    <submittedName>
        <fullName evidence="3">Cactin-like</fullName>
    </submittedName>
</protein>
<accession>A0ABD1GZD7</accession>
<dbReference type="PANTHER" id="PTHR21737:SF4">
    <property type="entry name" value="SPLICING FACTOR CACTIN"/>
    <property type="match status" value="1"/>
</dbReference>
<organism evidence="3 4">
    <name type="scientific">Salvia divinorum</name>
    <name type="common">Maria pastora</name>
    <name type="synonym">Diviner's sage</name>
    <dbReference type="NCBI Taxonomy" id="28513"/>
    <lineage>
        <taxon>Eukaryota</taxon>
        <taxon>Viridiplantae</taxon>
        <taxon>Streptophyta</taxon>
        <taxon>Embryophyta</taxon>
        <taxon>Tracheophyta</taxon>
        <taxon>Spermatophyta</taxon>
        <taxon>Magnoliopsida</taxon>
        <taxon>eudicotyledons</taxon>
        <taxon>Gunneridae</taxon>
        <taxon>Pentapetalae</taxon>
        <taxon>asterids</taxon>
        <taxon>lamiids</taxon>
        <taxon>Lamiales</taxon>
        <taxon>Lamiaceae</taxon>
        <taxon>Nepetoideae</taxon>
        <taxon>Mentheae</taxon>
        <taxon>Salviinae</taxon>
        <taxon>Salvia</taxon>
        <taxon>Salvia subgen. Calosphace</taxon>
    </lineage>
</organism>
<dbReference type="InterPro" id="IPR018816">
    <property type="entry name" value="Cactin_central"/>
</dbReference>
<comment type="caution">
    <text evidence="3">The sequence shown here is derived from an EMBL/GenBank/DDBJ whole genome shotgun (WGS) entry which is preliminary data.</text>
</comment>
<dbReference type="Pfam" id="PF10312">
    <property type="entry name" value="Cactin_mid"/>
    <property type="match status" value="1"/>
</dbReference>
<dbReference type="EMBL" id="JBEAFC010000007">
    <property type="protein sequence ID" value="KAL1548408.1"/>
    <property type="molecule type" value="Genomic_DNA"/>
</dbReference>
<proteinExistence type="predicted"/>